<feature type="transmembrane region" description="Helical" evidence="14">
    <location>
        <begin position="539"/>
        <end position="559"/>
    </location>
</feature>
<keyword evidence="9" id="KW-0378">Hydrolase</keyword>
<dbReference type="CDD" id="cd18580">
    <property type="entry name" value="ABC_6TM_ABCC_D2"/>
    <property type="match status" value="1"/>
</dbReference>
<dbReference type="PROSITE" id="PS50893">
    <property type="entry name" value="ABC_TRANSPORTER_2"/>
    <property type="match status" value="1"/>
</dbReference>
<accession>A0A420SDA9</accession>
<dbReference type="Pfam" id="PF00664">
    <property type="entry name" value="ABC_membrane"/>
    <property type="match status" value="2"/>
</dbReference>
<keyword evidence="15" id="KW-0732">Signal</keyword>
<evidence type="ECO:0000313" key="18">
    <source>
        <dbReference type="EMBL" id="RKL27253.1"/>
    </source>
</evidence>
<evidence type="ECO:0000256" key="3">
    <source>
        <dbReference type="ARBA" id="ARBA00022448"/>
    </source>
</evidence>
<dbReference type="Gene3D" id="1.20.1560.10">
    <property type="entry name" value="ABC transporter type 1, transmembrane domain"/>
    <property type="match status" value="2"/>
</dbReference>
<dbReference type="GO" id="GO:0016887">
    <property type="term" value="F:ATP hydrolysis activity"/>
    <property type="evidence" value="ECO:0007669"/>
    <property type="project" value="InterPro"/>
</dbReference>
<dbReference type="GO" id="GO:0006508">
    <property type="term" value="P:proteolysis"/>
    <property type="evidence" value="ECO:0007669"/>
    <property type="project" value="UniProtKB-KW"/>
</dbReference>
<dbReference type="GO" id="GO:0140359">
    <property type="term" value="F:ABC-type transporter activity"/>
    <property type="evidence" value="ECO:0007669"/>
    <property type="project" value="InterPro"/>
</dbReference>
<proteinExistence type="inferred from homology"/>
<organism evidence="18 19">
    <name type="scientific">Gibberella intermedia</name>
    <name type="common">Bulb rot disease fungus</name>
    <name type="synonym">Fusarium proliferatum</name>
    <dbReference type="NCBI Taxonomy" id="948311"/>
    <lineage>
        <taxon>Eukaryota</taxon>
        <taxon>Fungi</taxon>
        <taxon>Dikarya</taxon>
        <taxon>Ascomycota</taxon>
        <taxon>Pezizomycotina</taxon>
        <taxon>Sordariomycetes</taxon>
        <taxon>Hypocreomycetidae</taxon>
        <taxon>Hypocreales</taxon>
        <taxon>Nectriaceae</taxon>
        <taxon>Fusarium</taxon>
        <taxon>Fusarium fujikuroi species complex</taxon>
    </lineage>
</organism>
<evidence type="ECO:0000256" key="8">
    <source>
        <dbReference type="ARBA" id="ARBA00022741"/>
    </source>
</evidence>
<dbReference type="Gene3D" id="3.40.50.300">
    <property type="entry name" value="P-loop containing nucleotide triphosphate hydrolases"/>
    <property type="match status" value="2"/>
</dbReference>
<keyword evidence="5" id="KW-0121">Carboxypeptidase</keyword>
<feature type="domain" description="ABC transporter" evidence="16">
    <location>
        <begin position="951"/>
        <end position="1176"/>
    </location>
</feature>
<keyword evidence="8" id="KW-0547">Nucleotide-binding</keyword>
<dbReference type="InterPro" id="IPR027417">
    <property type="entry name" value="P-loop_NTPase"/>
</dbReference>
<dbReference type="PANTHER" id="PTHR24223">
    <property type="entry name" value="ATP-BINDING CASSETTE SUB-FAMILY C"/>
    <property type="match status" value="1"/>
</dbReference>
<feature type="domain" description="ABC transmembrane type-1" evidence="17">
    <location>
        <begin position="1257"/>
        <end position="1528"/>
    </location>
</feature>
<feature type="transmembrane region" description="Helical" evidence="14">
    <location>
        <begin position="674"/>
        <end position="694"/>
    </location>
</feature>
<dbReference type="InterPro" id="IPR044746">
    <property type="entry name" value="ABCC_6TM_D1"/>
</dbReference>
<evidence type="ECO:0000256" key="6">
    <source>
        <dbReference type="ARBA" id="ARBA00022670"/>
    </source>
</evidence>
<feature type="transmembrane region" description="Helical" evidence="14">
    <location>
        <begin position="1288"/>
        <end position="1316"/>
    </location>
</feature>
<dbReference type="Pfam" id="PF00005">
    <property type="entry name" value="ABC_tran"/>
    <property type="match status" value="2"/>
</dbReference>
<dbReference type="InterPro" id="IPR011527">
    <property type="entry name" value="ABC1_TM_dom"/>
</dbReference>
<dbReference type="InterPro" id="IPR001563">
    <property type="entry name" value="Peptidase_S10"/>
</dbReference>
<keyword evidence="10" id="KW-0067">ATP-binding</keyword>
<dbReference type="PRINTS" id="PR00724">
    <property type="entry name" value="CRBOXYPTASEC"/>
</dbReference>
<evidence type="ECO:0000259" key="16">
    <source>
        <dbReference type="PROSITE" id="PS50893"/>
    </source>
</evidence>
<comment type="subcellular location">
    <subcellularLocation>
        <location evidence="1">Cell membrane</location>
        <topology evidence="1">Multi-pass membrane protein</topology>
    </subcellularLocation>
</comment>
<feature type="transmembrane region" description="Helical" evidence="14">
    <location>
        <begin position="1477"/>
        <end position="1495"/>
    </location>
</feature>
<evidence type="ECO:0000256" key="4">
    <source>
        <dbReference type="ARBA" id="ARBA00022475"/>
    </source>
</evidence>
<evidence type="ECO:0000256" key="11">
    <source>
        <dbReference type="ARBA" id="ARBA00022989"/>
    </source>
</evidence>
<feature type="transmembrane region" description="Helical" evidence="14">
    <location>
        <begin position="1390"/>
        <end position="1410"/>
    </location>
</feature>
<keyword evidence="3" id="KW-0813">Transport</keyword>
<evidence type="ECO:0000256" key="1">
    <source>
        <dbReference type="ARBA" id="ARBA00004651"/>
    </source>
</evidence>
<evidence type="ECO:0000256" key="10">
    <source>
        <dbReference type="ARBA" id="ARBA00022840"/>
    </source>
</evidence>
<dbReference type="GO" id="GO:0004185">
    <property type="term" value="F:serine-type carboxypeptidase activity"/>
    <property type="evidence" value="ECO:0007669"/>
    <property type="project" value="InterPro"/>
</dbReference>
<evidence type="ECO:0000256" key="5">
    <source>
        <dbReference type="ARBA" id="ARBA00022645"/>
    </source>
</evidence>
<protein>
    <submittedName>
        <fullName evidence="18">Multidrug resistance-associated protein 1</fullName>
    </submittedName>
</protein>
<feature type="transmembrane region" description="Helical" evidence="14">
    <location>
        <begin position="513"/>
        <end position="532"/>
    </location>
</feature>
<keyword evidence="13" id="KW-0325">Glycoprotein</keyword>
<feature type="signal peptide" evidence="15">
    <location>
        <begin position="1"/>
        <end position="21"/>
    </location>
</feature>
<feature type="domain" description="ABC transmembrane type-1" evidence="17">
    <location>
        <begin position="652"/>
        <end position="916"/>
    </location>
</feature>
<evidence type="ECO:0000256" key="7">
    <source>
        <dbReference type="ARBA" id="ARBA00022692"/>
    </source>
</evidence>
<dbReference type="InterPro" id="IPR044726">
    <property type="entry name" value="ABCC_6TM_D2"/>
</dbReference>
<keyword evidence="11 14" id="KW-1133">Transmembrane helix</keyword>
<dbReference type="CDD" id="cd18579">
    <property type="entry name" value="ABC_6TM_ABCC_D1"/>
    <property type="match status" value="1"/>
</dbReference>
<dbReference type="InterPro" id="IPR018202">
    <property type="entry name" value="Ser_caboxypep_ser_AS"/>
</dbReference>
<comment type="caution">
    <text evidence="18">The sequence shown here is derived from an EMBL/GenBank/DDBJ whole genome shotgun (WGS) entry which is preliminary data.</text>
</comment>
<dbReference type="Proteomes" id="UP000283569">
    <property type="component" value="Unassembled WGS sequence"/>
</dbReference>
<dbReference type="Pfam" id="PF00450">
    <property type="entry name" value="Peptidase_S10"/>
    <property type="match status" value="1"/>
</dbReference>
<dbReference type="GO" id="GO:0005886">
    <property type="term" value="C:plasma membrane"/>
    <property type="evidence" value="ECO:0007669"/>
    <property type="project" value="UniProtKB-SubCell"/>
</dbReference>
<evidence type="ECO:0000256" key="2">
    <source>
        <dbReference type="ARBA" id="ARBA00009431"/>
    </source>
</evidence>
<dbReference type="InterPro" id="IPR050173">
    <property type="entry name" value="ABC_transporter_C-like"/>
</dbReference>
<gene>
    <name evidence="18" type="ORF">BFJ72_g13280</name>
</gene>
<evidence type="ECO:0000256" key="13">
    <source>
        <dbReference type="ARBA" id="ARBA00023180"/>
    </source>
</evidence>
<sequence>MTASHITRSTLFAAIISLVGGQAVLFPSQSEFAASEAPGLPSFSVRANNVTAAVCNSSTPGVSGFIDTPEDDSHVFFWLFESKNDFSKDPIILFMSGGPGASSTGFGNLMELGPCRVTTGGSETVDNPYGWNTNATVLFVDQPVPVGFSYGKTMPKGLAEASKAMDRFLRQFFLAFPALVDRDFYIAGESYGGSWVPALATTIVERQTRSDSRERAGVRYPGMQRTLATARPKDINLKGIMIGNGLVKLPIQNPATLEAACGGPDSILNSSQCLEWAPRSLWCEQNLVVCDSRGWLSDECKHAQNLCNEMSDLVTGEMGRNPFDWRRDCHGDPLSCYPELAAVVKYLDREDIKQALGIPTDRNFTGVSQDIYDQWEAIGDLWKPSDHYVNYLLDKNYRVLIYVGDKDWYCHAAGMRQLVNHGLVWNGQPLFRFRELTPWYSVVKVAGRGKAFQALTYAELTHIGIIAICLTIAVLPGTEDAARCQTSYSQLISTGAASLASLAAIIFDPDLEAWHALYALSGACTWGAMCLLAPAASRLHLTVPFLFLFALIAILGTPYQVPDGTGKHPLTHTPFLPSITLSWLDPLLKRATRFELLTQHLWPIDEKLGEPYALTKADALLQRWHFLLPKGLARILLLEYTGPLLRSGLLEVVGIVTVSLQPFLLGALLEQRRYTFVIALFITGMVGGAARAHARYQLRMAGMSLRAALTALICDRNLEISSAASVTSAPDPVILMEVDLPQVFALVEAFHTTYLAPLQCIVGFIALAYILTWQSVLAGFGVMAVGAPLFIQLMSLISQRLSCVMKAKDVRVSTVNEMLAQVRQIKLQAWQSFFRARIDGMRAYELMQVGRVALLNSALVALSAIIPTGLVAITLVTYTVMGGQLTSQVMFPALAFFFNVNSGLQATSQLAMTYQAGVISLERIKDHLMPLDEPMPRKQSVAPPEGPSAIVEEETISAWESGKGQRLLLQDINFEAVKKGLTVISGPLGSGKSTFLRSLIGDVRQLDSNIKISGTIAYCPQVPVLIHGTVRDNILFGLPYDPSFYQRVIDATALSIDLPRLAHGDQTRLDGTGAALSGGQKSRVALARAVYSRRDIVILDNPLAALDAKVRAEVIDQVLGHRGILQDQIRIVTSSCQPLIEAADRVYTIADHRLLQSAEFVEDASLASFVPEDLSRAEELLIRDEPLAIPPTSQVGCGTFNVKSIATVQAVDATEEAPLLARQPTEVLASGQPNVEGVPLRVYISYLGMANRGGWYVVIVLAIMAKLADVVALFVLRLATEGAEGLHFLGGFTALSSVGSILSFSFVMAAYFLCLIPASRRLHDRLTKAVLESQFRFFDDNSPGQILSRFTNDINKVDSQLNAGLIRFVMAVVMALAPIAVIVATVPLSIVYLIPLGFLYKYVQAFYLGANRQLRRLENASREAIISITEEMVTGASVIRCFNQAQLFKQRARDAIDGHNITSGPFLALAIWLDLRLQLLASLVTLLSAALILSLNIPSGTLGLVMNFVLQITTLFNSLVEVRAGLEADITSYERIEMYNENLSEEDVDVSLDPPSNWPSEGSVVFDSYTASYRPEGKPCLRSLSLSIPGGDHVAVVGRTGAGKSSIVLALLRAIEKGCTHGTIYIDGLDLWSLSPGMIRRRIALVPQEPVVISGTLRENLDPLGEIEESDLRRALASCQVIEILGILQDEDPLEHRISRSK</sequence>
<dbReference type="SUPFAM" id="SSF90123">
    <property type="entry name" value="ABC transporter transmembrane region"/>
    <property type="match status" value="2"/>
</dbReference>
<evidence type="ECO:0000313" key="19">
    <source>
        <dbReference type="Proteomes" id="UP000283569"/>
    </source>
</evidence>
<dbReference type="PROSITE" id="PS00131">
    <property type="entry name" value="CARBOXYPEPT_SER_SER"/>
    <property type="match status" value="1"/>
</dbReference>
<feature type="transmembrane region" description="Helical" evidence="14">
    <location>
        <begin position="1365"/>
        <end position="1384"/>
    </location>
</feature>
<dbReference type="SMART" id="SM00382">
    <property type="entry name" value="AAA"/>
    <property type="match status" value="2"/>
</dbReference>
<feature type="transmembrane region" description="Helical" evidence="14">
    <location>
        <begin position="777"/>
        <end position="797"/>
    </location>
</feature>
<feature type="transmembrane region" description="Helical" evidence="14">
    <location>
        <begin position="754"/>
        <end position="771"/>
    </location>
</feature>
<evidence type="ECO:0000256" key="12">
    <source>
        <dbReference type="ARBA" id="ARBA00023136"/>
    </source>
</evidence>
<feature type="transmembrane region" description="Helical" evidence="14">
    <location>
        <begin position="1255"/>
        <end position="1276"/>
    </location>
</feature>
<evidence type="ECO:0000256" key="9">
    <source>
        <dbReference type="ARBA" id="ARBA00022801"/>
    </source>
</evidence>
<name>A0A420SDA9_GIBIN</name>
<dbReference type="Gene3D" id="3.40.50.1820">
    <property type="entry name" value="alpha/beta hydrolase"/>
    <property type="match status" value="1"/>
</dbReference>
<keyword evidence="12 14" id="KW-0472">Membrane</keyword>
<feature type="transmembrane region" description="Helical" evidence="14">
    <location>
        <begin position="648"/>
        <end position="668"/>
    </location>
</feature>
<evidence type="ECO:0000259" key="17">
    <source>
        <dbReference type="PROSITE" id="PS50929"/>
    </source>
</evidence>
<dbReference type="SUPFAM" id="SSF52540">
    <property type="entry name" value="P-loop containing nucleoside triphosphate hydrolases"/>
    <property type="match status" value="2"/>
</dbReference>
<keyword evidence="6" id="KW-0645">Protease</keyword>
<evidence type="ECO:0000256" key="15">
    <source>
        <dbReference type="SAM" id="SignalP"/>
    </source>
</evidence>
<dbReference type="SUPFAM" id="SSF53474">
    <property type="entry name" value="alpha/beta-Hydrolases"/>
    <property type="match status" value="1"/>
</dbReference>
<keyword evidence="7 14" id="KW-0812">Transmembrane</keyword>
<dbReference type="InterPro" id="IPR029058">
    <property type="entry name" value="AB_hydrolase_fold"/>
</dbReference>
<dbReference type="PROSITE" id="PS00211">
    <property type="entry name" value="ABC_TRANSPORTER_1"/>
    <property type="match status" value="1"/>
</dbReference>
<feature type="transmembrane region" description="Helical" evidence="14">
    <location>
        <begin position="487"/>
        <end position="507"/>
    </location>
</feature>
<dbReference type="InterPro" id="IPR003439">
    <property type="entry name" value="ABC_transporter-like_ATP-bd"/>
</dbReference>
<feature type="chain" id="PRO_5019167074" evidence="15">
    <location>
        <begin position="22"/>
        <end position="1702"/>
    </location>
</feature>
<dbReference type="InterPro" id="IPR017871">
    <property type="entry name" value="ABC_transporter-like_CS"/>
</dbReference>
<dbReference type="InterPro" id="IPR036640">
    <property type="entry name" value="ABC1_TM_sf"/>
</dbReference>
<feature type="transmembrane region" description="Helical" evidence="14">
    <location>
        <begin position="454"/>
        <end position="475"/>
    </location>
</feature>
<dbReference type="Gene3D" id="1.10.287.410">
    <property type="match status" value="1"/>
</dbReference>
<comment type="similarity">
    <text evidence="2">Belongs to the peptidase S10 family.</text>
</comment>
<reference evidence="18 19" key="1">
    <citation type="journal article" date="2018" name="Sci. Rep.">
        <title>Characterisation of pathogen-specific regions and novel effector candidates in Fusarium oxysporum f. sp. cepae.</title>
        <authorList>
            <person name="Armitage A.D."/>
            <person name="Taylor A."/>
            <person name="Sobczyk M.K."/>
            <person name="Baxter L."/>
            <person name="Greenfield B.P."/>
            <person name="Bates H.J."/>
            <person name="Wilson F."/>
            <person name="Jackson A.C."/>
            <person name="Ott S."/>
            <person name="Harrison R.J."/>
            <person name="Clarkson J.P."/>
        </authorList>
    </citation>
    <scope>NUCLEOTIDE SEQUENCE [LARGE SCALE GENOMIC DNA]</scope>
    <source>
        <strain evidence="18 19">Fp_A8</strain>
    </source>
</reference>
<dbReference type="InterPro" id="IPR003593">
    <property type="entry name" value="AAA+_ATPase"/>
</dbReference>
<keyword evidence="4" id="KW-1003">Cell membrane</keyword>
<dbReference type="PROSITE" id="PS50929">
    <property type="entry name" value="ABC_TM1F"/>
    <property type="match status" value="2"/>
</dbReference>
<dbReference type="EMBL" id="MRDB01000078">
    <property type="protein sequence ID" value="RKL27253.1"/>
    <property type="molecule type" value="Genomic_DNA"/>
</dbReference>
<evidence type="ECO:0000256" key="14">
    <source>
        <dbReference type="SAM" id="Phobius"/>
    </source>
</evidence>
<feature type="transmembrane region" description="Helical" evidence="14">
    <location>
        <begin position="852"/>
        <end position="879"/>
    </location>
</feature>
<dbReference type="GO" id="GO:0005524">
    <property type="term" value="F:ATP binding"/>
    <property type="evidence" value="ECO:0007669"/>
    <property type="project" value="UniProtKB-KW"/>
</dbReference>